<evidence type="ECO:0000313" key="2">
    <source>
        <dbReference type="EMBL" id="MED6243506.1"/>
    </source>
</evidence>
<feature type="compositionally biased region" description="Basic and acidic residues" evidence="1">
    <location>
        <begin position="1"/>
        <end position="18"/>
    </location>
</feature>
<name>A0ABU7AZ60_9TELE</name>
<dbReference type="EMBL" id="JAHUTI010034104">
    <property type="protein sequence ID" value="MED6243506.1"/>
    <property type="molecule type" value="Genomic_DNA"/>
</dbReference>
<accession>A0ABU7AZ60</accession>
<organism evidence="2 3">
    <name type="scientific">Ataeniobius toweri</name>
    <dbReference type="NCBI Taxonomy" id="208326"/>
    <lineage>
        <taxon>Eukaryota</taxon>
        <taxon>Metazoa</taxon>
        <taxon>Chordata</taxon>
        <taxon>Craniata</taxon>
        <taxon>Vertebrata</taxon>
        <taxon>Euteleostomi</taxon>
        <taxon>Actinopterygii</taxon>
        <taxon>Neopterygii</taxon>
        <taxon>Teleostei</taxon>
        <taxon>Neoteleostei</taxon>
        <taxon>Acanthomorphata</taxon>
        <taxon>Ovalentaria</taxon>
        <taxon>Atherinomorphae</taxon>
        <taxon>Cyprinodontiformes</taxon>
        <taxon>Goodeidae</taxon>
        <taxon>Ataeniobius</taxon>
    </lineage>
</organism>
<keyword evidence="3" id="KW-1185">Reference proteome</keyword>
<feature type="region of interest" description="Disordered" evidence="1">
    <location>
        <begin position="1"/>
        <end position="27"/>
    </location>
</feature>
<proteinExistence type="predicted"/>
<evidence type="ECO:0000313" key="3">
    <source>
        <dbReference type="Proteomes" id="UP001345963"/>
    </source>
</evidence>
<reference evidence="2 3" key="1">
    <citation type="submission" date="2021-07" db="EMBL/GenBank/DDBJ databases">
        <authorList>
            <person name="Palmer J.M."/>
        </authorList>
    </citation>
    <scope>NUCLEOTIDE SEQUENCE [LARGE SCALE GENOMIC DNA]</scope>
    <source>
        <strain evidence="2 3">AT_MEX2019</strain>
        <tissue evidence="2">Muscle</tissue>
    </source>
</reference>
<comment type="caution">
    <text evidence="2">The sequence shown here is derived from an EMBL/GenBank/DDBJ whole genome shotgun (WGS) entry which is preliminary data.</text>
</comment>
<gene>
    <name evidence="2" type="ORF">ATANTOWER_021444</name>
</gene>
<protein>
    <submittedName>
        <fullName evidence="2">Uncharacterized protein</fullName>
    </submittedName>
</protein>
<sequence>MLRRASEPKPGRSSRESPFHSNLQPSCSRASSWEHLTLAHLPVHSPTLPTRTQQSYPRNKQQELKNLTSPFLTLCQPQPLWKRLIFPQQVSSLVILAIQIPPAEPVRALIHFSPCF</sequence>
<evidence type="ECO:0000256" key="1">
    <source>
        <dbReference type="SAM" id="MobiDB-lite"/>
    </source>
</evidence>
<dbReference type="Proteomes" id="UP001345963">
    <property type="component" value="Unassembled WGS sequence"/>
</dbReference>